<dbReference type="Proteomes" id="UP000601041">
    <property type="component" value="Unassembled WGS sequence"/>
</dbReference>
<sequence length="343" mass="37743">MLRVFMRRWVTDRETRRRDQYAALLAMVGLICAGLTLAFLLLSQAPGMAGAMGLGGVILFASAAAGGALGFLFSVPRVLSVGETNSKAPETSKAAQTVRLLGSNTNLERISEWLTTMIVGVGLSQITSVGEHFANFTNFLTRHNFKTVAAVGPFILIVGLVGGFVFLYLYTRLYLSPLFLHVEKLISRLGQEEVPTQEERIREIARELAEKTGASILRYIANVDRITLDHTMHVLSALLYEDEGYLTVLDIGEDLADTVAGEMPRFWYLMAAANGQRHHQLLEAGAPAPEQAKAHKAVLEAVQKAVDLDPSFKRRLADLAQPTARDNDLQDFASDRRFRKIVG</sequence>
<comment type="caution">
    <text evidence="2">The sequence shown here is derived from an EMBL/GenBank/DDBJ whole genome shotgun (WGS) entry which is preliminary data.</text>
</comment>
<accession>A0ABM8PJP1</accession>
<proteinExistence type="predicted"/>
<feature type="transmembrane region" description="Helical" evidence="1">
    <location>
        <begin position="148"/>
        <end position="170"/>
    </location>
</feature>
<evidence type="ECO:0000256" key="1">
    <source>
        <dbReference type="SAM" id="Phobius"/>
    </source>
</evidence>
<feature type="transmembrane region" description="Helical" evidence="1">
    <location>
        <begin position="48"/>
        <end position="73"/>
    </location>
</feature>
<keyword evidence="3" id="KW-1185">Reference proteome</keyword>
<name>A0ABM8PJP1_9HYPH</name>
<evidence type="ECO:0000313" key="3">
    <source>
        <dbReference type="Proteomes" id="UP000601041"/>
    </source>
</evidence>
<organism evidence="2 3">
    <name type="scientific">Pseudorhizobium halotolerans</name>
    <dbReference type="NCBI Taxonomy" id="1233081"/>
    <lineage>
        <taxon>Bacteria</taxon>
        <taxon>Pseudomonadati</taxon>
        <taxon>Pseudomonadota</taxon>
        <taxon>Alphaproteobacteria</taxon>
        <taxon>Hyphomicrobiales</taxon>
        <taxon>Rhizobiaceae</taxon>
        <taxon>Rhizobium/Agrobacterium group</taxon>
        <taxon>Pseudorhizobium</taxon>
    </lineage>
</organism>
<protein>
    <submittedName>
        <fullName evidence="2">Uncharacterized protein</fullName>
    </submittedName>
</protein>
<keyword evidence="1" id="KW-0812">Transmembrane</keyword>
<evidence type="ECO:0000313" key="2">
    <source>
        <dbReference type="EMBL" id="CAD7033740.1"/>
    </source>
</evidence>
<feature type="transmembrane region" description="Helical" evidence="1">
    <location>
        <begin position="21"/>
        <end position="42"/>
    </location>
</feature>
<keyword evidence="1" id="KW-1133">Transmembrane helix</keyword>
<reference evidence="2 3" key="1">
    <citation type="submission" date="2020-11" db="EMBL/GenBank/DDBJ databases">
        <authorList>
            <person name="Lassalle F."/>
        </authorList>
    </citation>
    <scope>NUCLEOTIDE SEQUENCE [LARGE SCALE GENOMIC DNA]</scope>
    <source>
        <strain evidence="2 3">AB21</strain>
    </source>
</reference>
<dbReference type="EMBL" id="CABFWE030000005">
    <property type="protein sequence ID" value="CAD7033740.1"/>
    <property type="molecule type" value="Genomic_DNA"/>
</dbReference>
<gene>
    <name evidence="2" type="ORF">RHAB21_02169</name>
</gene>
<dbReference type="RefSeq" id="WP_142587528.1">
    <property type="nucleotide sequence ID" value="NZ_CABFWE030000005.1"/>
</dbReference>
<keyword evidence="1" id="KW-0472">Membrane</keyword>